<proteinExistence type="predicted"/>
<evidence type="ECO:0000313" key="2">
    <source>
        <dbReference type="EMBL" id="EFV00826.1"/>
    </source>
</evidence>
<dbReference type="Proteomes" id="UP000004754">
    <property type="component" value="Unassembled WGS sequence"/>
</dbReference>
<dbReference type="HOGENOM" id="CLU_3121610_0_0_9"/>
<feature type="region of interest" description="Disordered" evidence="1">
    <location>
        <begin position="1"/>
        <end position="50"/>
    </location>
</feature>
<dbReference type="EMBL" id="AEQN01000027">
    <property type="protein sequence ID" value="EFV00826.1"/>
    <property type="molecule type" value="Genomic_DNA"/>
</dbReference>
<comment type="caution">
    <text evidence="2">The sequence shown here is derived from an EMBL/GenBank/DDBJ whole genome shotgun (WGS) entry which is preliminary data.</text>
</comment>
<evidence type="ECO:0000256" key="1">
    <source>
        <dbReference type="SAM" id="MobiDB-lite"/>
    </source>
</evidence>
<dbReference type="AlphaFoldDB" id="E6MJE9"/>
<protein>
    <submittedName>
        <fullName evidence="2">Uncharacterized protein</fullName>
    </submittedName>
</protein>
<gene>
    <name evidence="2" type="ORF">HMP0721_2134</name>
</gene>
<reference evidence="2 3" key="1">
    <citation type="submission" date="2010-12" db="EMBL/GenBank/DDBJ databases">
        <authorList>
            <person name="Muzny D."/>
            <person name="Qin X."/>
            <person name="Deng J."/>
            <person name="Jiang H."/>
            <person name="Liu Y."/>
            <person name="Qu J."/>
            <person name="Song X.-Z."/>
            <person name="Zhang L."/>
            <person name="Thornton R."/>
            <person name="Coyle M."/>
            <person name="Francisco L."/>
            <person name="Jackson L."/>
            <person name="Javaid M."/>
            <person name="Korchina V."/>
            <person name="Kovar C."/>
            <person name="Mata R."/>
            <person name="Mathew T."/>
            <person name="Ngo R."/>
            <person name="Nguyen L."/>
            <person name="Nguyen N."/>
            <person name="Okwuonu G."/>
            <person name="Ongeri F."/>
            <person name="Pham C."/>
            <person name="Simmons D."/>
            <person name="Wilczek-Boney K."/>
            <person name="Hale W."/>
            <person name="Jakkamsetti A."/>
            <person name="Pham P."/>
            <person name="Ruth R."/>
            <person name="San Lucas F."/>
            <person name="Warren J."/>
            <person name="Zhang J."/>
            <person name="Zhao Z."/>
            <person name="Zhou C."/>
            <person name="Zhu D."/>
            <person name="Lee S."/>
            <person name="Bess C."/>
            <person name="Blankenburg K."/>
            <person name="Forbes L."/>
            <person name="Fu Q."/>
            <person name="Gubbala S."/>
            <person name="Hirani K."/>
            <person name="Jayaseelan J.C."/>
            <person name="Lara F."/>
            <person name="Munidasa M."/>
            <person name="Palculict T."/>
            <person name="Patil S."/>
            <person name="Pu L.-L."/>
            <person name="Saada N."/>
            <person name="Tang L."/>
            <person name="Weissenberger G."/>
            <person name="Zhu Y."/>
            <person name="Hemphill L."/>
            <person name="Shang Y."/>
            <person name="Youmans B."/>
            <person name="Ayvaz T."/>
            <person name="Ross M."/>
            <person name="Santibanez J."/>
            <person name="Aqrawi P."/>
            <person name="Gross S."/>
            <person name="Joshi V."/>
            <person name="Fowler G."/>
            <person name="Nazareth L."/>
            <person name="Reid J."/>
            <person name="Worley K."/>
            <person name="Petrosino J."/>
            <person name="Highlander S."/>
            <person name="Gibbs R."/>
        </authorList>
    </citation>
    <scope>NUCLEOTIDE SEQUENCE [LARGE SCALE GENOMIC DNA]</scope>
    <source>
        <strain evidence="2 3">ATCC 23263</strain>
    </source>
</reference>
<name>E6MJE9_9FIRM</name>
<dbReference type="STRING" id="887929.HMP0721_2134"/>
<keyword evidence="3" id="KW-1185">Reference proteome</keyword>
<accession>E6MJE9</accession>
<organism evidence="2 3">
    <name type="scientific">Pseudoramibacter alactolyticus ATCC 23263</name>
    <dbReference type="NCBI Taxonomy" id="887929"/>
    <lineage>
        <taxon>Bacteria</taxon>
        <taxon>Bacillati</taxon>
        <taxon>Bacillota</taxon>
        <taxon>Clostridia</taxon>
        <taxon>Eubacteriales</taxon>
        <taxon>Eubacteriaceae</taxon>
        <taxon>Pseudoramibacter</taxon>
    </lineage>
</organism>
<feature type="compositionally biased region" description="Basic and acidic residues" evidence="1">
    <location>
        <begin position="38"/>
        <end position="50"/>
    </location>
</feature>
<evidence type="ECO:0000313" key="3">
    <source>
        <dbReference type="Proteomes" id="UP000004754"/>
    </source>
</evidence>
<sequence length="50" mass="5439">MTRGLEDLCVEGGGRDPVAERGLNAKNSAAMPRLAWDNNERSKNKKLPDG</sequence>